<dbReference type="eggNOG" id="COG0438">
    <property type="taxonomic scope" value="Bacteria"/>
</dbReference>
<dbReference type="GO" id="GO:0016757">
    <property type="term" value="F:glycosyltransferase activity"/>
    <property type="evidence" value="ECO:0007669"/>
    <property type="project" value="InterPro"/>
</dbReference>
<evidence type="ECO:0000313" key="3">
    <source>
        <dbReference type="EMBL" id="EPE96884.1"/>
    </source>
</evidence>
<dbReference type="Pfam" id="PF13439">
    <property type="entry name" value="Glyco_transf_4"/>
    <property type="match status" value="1"/>
</dbReference>
<keyword evidence="4" id="KW-1185">Reference proteome</keyword>
<feature type="domain" description="Glycosyltransferase subfamily 4-like N-terminal" evidence="2">
    <location>
        <begin position="20"/>
        <end position="184"/>
    </location>
</feature>
<dbReference type="RefSeq" id="WP_016555617.1">
    <property type="nucleotide sequence ID" value="NZ_AEYE02000021.1"/>
</dbReference>
<dbReference type="SUPFAM" id="SSF53756">
    <property type="entry name" value="UDP-Glycosyltransferase/glycogen phosphorylase"/>
    <property type="match status" value="1"/>
</dbReference>
<name>S3HDS4_9HYPH</name>
<keyword evidence="3" id="KW-0808">Transferase</keyword>
<dbReference type="STRING" id="990285.RGCCGE502_18160"/>
<dbReference type="HOGENOM" id="CLU_775479_0_0_5"/>
<evidence type="ECO:0000259" key="2">
    <source>
        <dbReference type="Pfam" id="PF13439"/>
    </source>
</evidence>
<feature type="domain" description="Glycosyl transferase family 1" evidence="1">
    <location>
        <begin position="244"/>
        <end position="339"/>
    </location>
</feature>
<dbReference type="InterPro" id="IPR028098">
    <property type="entry name" value="Glyco_trans_4-like_N"/>
</dbReference>
<dbReference type="Gene3D" id="3.40.50.2000">
    <property type="entry name" value="Glycogen Phosphorylase B"/>
    <property type="match status" value="2"/>
</dbReference>
<organism evidence="3 4">
    <name type="scientific">Rhizobium grahamii CCGE 502</name>
    <dbReference type="NCBI Taxonomy" id="990285"/>
    <lineage>
        <taxon>Bacteria</taxon>
        <taxon>Pseudomonadati</taxon>
        <taxon>Pseudomonadota</taxon>
        <taxon>Alphaproteobacteria</taxon>
        <taxon>Hyphomicrobiales</taxon>
        <taxon>Rhizobiaceae</taxon>
        <taxon>Rhizobium/Agrobacterium group</taxon>
        <taxon>Rhizobium</taxon>
    </lineage>
</organism>
<dbReference type="InterPro" id="IPR001296">
    <property type="entry name" value="Glyco_trans_1"/>
</dbReference>
<dbReference type="CDD" id="cd03801">
    <property type="entry name" value="GT4_PimA-like"/>
    <property type="match status" value="1"/>
</dbReference>
<reference evidence="3 4" key="1">
    <citation type="journal article" date="2012" name="J. Bacteriol.">
        <title>Genome sequence of Rhizobium grahamii CCGE502, a broad-host-range symbiont with low nodulation competitiveness in Phaseolus vulgaris.</title>
        <authorList>
            <person name="Althabegoiti M.J."/>
            <person name="Lozano L."/>
            <person name="Torres-Tejerizo G."/>
            <person name="Ormeno-Orrillo E."/>
            <person name="Rogel M.A."/>
            <person name="Gonzalez V."/>
            <person name="Martinez-Romero E."/>
        </authorList>
    </citation>
    <scope>NUCLEOTIDE SEQUENCE [LARGE SCALE GENOMIC DNA]</scope>
    <source>
        <strain evidence="3 4">CCGE 502</strain>
    </source>
</reference>
<gene>
    <name evidence="3" type="ORF">RGCCGE502_18160</name>
</gene>
<dbReference type="EMBL" id="AEYE02000021">
    <property type="protein sequence ID" value="EPE96884.1"/>
    <property type="molecule type" value="Genomic_DNA"/>
</dbReference>
<evidence type="ECO:0000313" key="4">
    <source>
        <dbReference type="Proteomes" id="UP000014411"/>
    </source>
</evidence>
<protein>
    <submittedName>
        <fullName evidence="3">Group 1 glycosyl transferase</fullName>
    </submittedName>
</protein>
<dbReference type="PANTHER" id="PTHR46401">
    <property type="entry name" value="GLYCOSYLTRANSFERASE WBBK-RELATED"/>
    <property type="match status" value="1"/>
</dbReference>
<evidence type="ECO:0000259" key="1">
    <source>
        <dbReference type="Pfam" id="PF00534"/>
    </source>
</evidence>
<comment type="caution">
    <text evidence="3">The sequence shown here is derived from an EMBL/GenBank/DDBJ whole genome shotgun (WGS) entry which is preliminary data.</text>
</comment>
<dbReference type="AlphaFoldDB" id="S3HDS4"/>
<proteinExistence type="predicted"/>
<sequence length="371" mass="39902">MRQASPMVAQQRMMMTLDAVGGVWRYAMDLAVGLRREGIHTCFVGLGPPPTGQQRDEALSIGDLDWLDEPLDWMVAGEGALTTVPSTIAALATQRRVDLLHLNLPSQAARLDLAMPVVAVSHSCVVTWFAAVRASAVPVDWRWQQALNARGFKRADAVVAPSSSHAAMLEAAYGPFENLTVIYNASAVPLIAGRKEEFAFAAGRWWDEGKNGAVLNAAAAQMACPLLTVGADRGPNGQGVTMTHTRNYGALPHADAMALMRRAAIVVSPSLYEPFGLAPLEAARCGAALVLADIPTYRELWDGAAVFAEPHRPAAFSKAVNRLLLDVGLRGRLVRTAQERAQRLTVDVQASSMARLYSNLLERKRASSAAE</sequence>
<dbReference type="PANTHER" id="PTHR46401:SF8">
    <property type="entry name" value="BLL6006 PROTEIN"/>
    <property type="match status" value="1"/>
</dbReference>
<dbReference type="Pfam" id="PF00534">
    <property type="entry name" value="Glycos_transf_1"/>
    <property type="match status" value="1"/>
</dbReference>
<dbReference type="Proteomes" id="UP000014411">
    <property type="component" value="Unassembled WGS sequence"/>
</dbReference>
<accession>S3HDS4</accession>